<dbReference type="InterPro" id="IPR012338">
    <property type="entry name" value="Beta-lactam/transpept-like"/>
</dbReference>
<dbReference type="InterPro" id="IPR050789">
    <property type="entry name" value="Diverse_Enzym_Activities"/>
</dbReference>
<dbReference type="Gene3D" id="3.40.710.10">
    <property type="entry name" value="DD-peptidase/beta-lactamase superfamily"/>
    <property type="match status" value="1"/>
</dbReference>
<keyword evidence="2" id="KW-0378">Hydrolase</keyword>
<dbReference type="SUPFAM" id="SSF56601">
    <property type="entry name" value="beta-lactamase/transpeptidase-like"/>
    <property type="match status" value="1"/>
</dbReference>
<keyword evidence="3" id="KW-1185">Reference proteome</keyword>
<dbReference type="EMBL" id="JBDZYD010000004">
    <property type="protein sequence ID" value="MEQ0560130.1"/>
    <property type="molecule type" value="Genomic_DNA"/>
</dbReference>
<reference evidence="2 3" key="1">
    <citation type="submission" date="2024-05" db="EMBL/GenBank/DDBJ databases">
        <authorList>
            <person name="Zhao H."/>
            <person name="Xu Y."/>
            <person name="Lin S."/>
            <person name="Spain J.C."/>
            <person name="Zhou N.-Y."/>
        </authorList>
    </citation>
    <scope>NUCLEOTIDE SEQUENCE [LARGE SCALE GENOMIC DNA]</scope>
    <source>
        <strain evidence="2 3">NEAU-NG30</strain>
    </source>
</reference>
<dbReference type="Pfam" id="PF00144">
    <property type="entry name" value="Beta-lactamase"/>
    <property type="match status" value="1"/>
</dbReference>
<organism evidence="2 3">
    <name type="scientific">Amycolatopsis melonis</name>
    <dbReference type="NCBI Taxonomy" id="3156488"/>
    <lineage>
        <taxon>Bacteria</taxon>
        <taxon>Bacillati</taxon>
        <taxon>Actinomycetota</taxon>
        <taxon>Actinomycetes</taxon>
        <taxon>Pseudonocardiales</taxon>
        <taxon>Pseudonocardiaceae</taxon>
        <taxon>Amycolatopsis</taxon>
    </lineage>
</organism>
<proteinExistence type="predicted"/>
<dbReference type="Proteomes" id="UP001440984">
    <property type="component" value="Unassembled WGS sequence"/>
</dbReference>
<protein>
    <submittedName>
        <fullName evidence="2">Serine hydrolase domain-containing protein</fullName>
        <ecNumber evidence="2">3.1.1.103</ecNumber>
    </submittedName>
</protein>
<dbReference type="EC" id="3.1.1.103" evidence="2"/>
<evidence type="ECO:0000259" key="1">
    <source>
        <dbReference type="Pfam" id="PF00144"/>
    </source>
</evidence>
<gene>
    <name evidence="2" type="ORF">ABJI51_13665</name>
</gene>
<accession>A0ABV0LCW1</accession>
<evidence type="ECO:0000313" key="3">
    <source>
        <dbReference type="Proteomes" id="UP001440984"/>
    </source>
</evidence>
<dbReference type="RefSeq" id="WP_348950723.1">
    <property type="nucleotide sequence ID" value="NZ_JBDZYD010000004.1"/>
</dbReference>
<sequence>MSLRDILHRHVADGILPGAVAVVDRNGRPEVVAVGTADAGGGRPMAEDTVFRFASITKPVTAAAVLALVDDGRLAPADPIGRWLPELADPKVVRTPASPLDDVVPARRPITVADVLTSQAGWGFASDFSLPAVQALAGVQGDGREVQSFPEPDVWLARLAEVPLAYQPGEAWLYDTCSTLQGILAARASGMTLPDLLAERLFAPLGMTDTGFVVGPDRRDRFTSYYKSTADGLVLADPPGGQWSTMPALPLGNGGLAGTAGDWVAFGRMLLAGGTAPDGRRVLSAEAVRLMTTDHTTAVQREIGTLFLEGQGWGMGGGVDVAVTDPWTVPGRYGWVGGTGTTAHIVPATGTVAVLLTQVGADSPVTPRWMREFWQAAVA</sequence>
<name>A0ABV0LCW1_9PSEU</name>
<dbReference type="PANTHER" id="PTHR43283">
    <property type="entry name" value="BETA-LACTAMASE-RELATED"/>
    <property type="match status" value="1"/>
</dbReference>
<evidence type="ECO:0000313" key="2">
    <source>
        <dbReference type="EMBL" id="MEQ0560130.1"/>
    </source>
</evidence>
<dbReference type="InterPro" id="IPR001466">
    <property type="entry name" value="Beta-lactam-related"/>
</dbReference>
<comment type="caution">
    <text evidence="2">The sequence shown here is derived from an EMBL/GenBank/DDBJ whole genome shotgun (WGS) entry which is preliminary data.</text>
</comment>
<dbReference type="PANTHER" id="PTHR43283:SF3">
    <property type="entry name" value="BETA-LACTAMASE FAMILY PROTEIN (AFU_ORTHOLOGUE AFUA_5G07500)"/>
    <property type="match status" value="1"/>
</dbReference>
<feature type="domain" description="Beta-lactamase-related" evidence="1">
    <location>
        <begin position="4"/>
        <end position="361"/>
    </location>
</feature>
<dbReference type="GO" id="GO:0016787">
    <property type="term" value="F:hydrolase activity"/>
    <property type="evidence" value="ECO:0007669"/>
    <property type="project" value="UniProtKB-KW"/>
</dbReference>